<feature type="compositionally biased region" description="Acidic residues" evidence="7">
    <location>
        <begin position="727"/>
        <end position="737"/>
    </location>
</feature>
<keyword evidence="3 5" id="KW-0863">Zinc-finger</keyword>
<dbReference type="PANTHER" id="PTHR33480">
    <property type="entry name" value="SET DOMAIN-CONTAINING PROTEIN-RELATED"/>
    <property type="match status" value="1"/>
</dbReference>
<evidence type="ECO:0000256" key="5">
    <source>
        <dbReference type="PROSITE-ProRule" id="PRU00042"/>
    </source>
</evidence>
<feature type="domain" description="C2H2-type" evidence="8">
    <location>
        <begin position="266"/>
        <end position="293"/>
    </location>
</feature>
<feature type="domain" description="C2H2-type" evidence="8">
    <location>
        <begin position="210"/>
        <end position="237"/>
    </location>
</feature>
<feature type="binding site" evidence="6">
    <location>
        <position position="54"/>
    </location>
    <ligand>
        <name>Zn(2+)</name>
        <dbReference type="ChEBI" id="CHEBI:29105"/>
    </ligand>
</feature>
<feature type="region of interest" description="Disordered" evidence="7">
    <location>
        <begin position="1679"/>
        <end position="1705"/>
    </location>
</feature>
<dbReference type="SMART" id="SM00868">
    <property type="entry name" value="zf-AD"/>
    <property type="match status" value="1"/>
</dbReference>
<evidence type="ECO:0000313" key="11">
    <source>
        <dbReference type="Proteomes" id="UP000410492"/>
    </source>
</evidence>
<feature type="compositionally biased region" description="Basic and acidic residues" evidence="7">
    <location>
        <begin position="1778"/>
        <end position="1794"/>
    </location>
</feature>
<feature type="domain" description="C2H2-type" evidence="8">
    <location>
        <begin position="294"/>
        <end position="321"/>
    </location>
</feature>
<dbReference type="OrthoDB" id="4748970at2759"/>
<evidence type="ECO:0000313" key="10">
    <source>
        <dbReference type="EMBL" id="VEN38663.1"/>
    </source>
</evidence>
<evidence type="ECO:0000256" key="1">
    <source>
        <dbReference type="ARBA" id="ARBA00022723"/>
    </source>
</evidence>
<dbReference type="PROSITE" id="PS51915">
    <property type="entry name" value="ZAD"/>
    <property type="match status" value="1"/>
</dbReference>
<dbReference type="PROSITE" id="PS00028">
    <property type="entry name" value="ZINC_FINGER_C2H2_1"/>
    <property type="match status" value="4"/>
</dbReference>
<feature type="binding site" evidence="6">
    <location>
        <position position="57"/>
    </location>
    <ligand>
        <name>Zn(2+)</name>
        <dbReference type="ChEBI" id="CHEBI:29105"/>
    </ligand>
</feature>
<keyword evidence="11" id="KW-1185">Reference proteome</keyword>
<feature type="binding site" evidence="6">
    <location>
        <position position="14"/>
    </location>
    <ligand>
        <name>Zn(2+)</name>
        <dbReference type="ChEBI" id="CHEBI:29105"/>
    </ligand>
</feature>
<dbReference type="GO" id="GO:0005634">
    <property type="term" value="C:nucleus"/>
    <property type="evidence" value="ECO:0007669"/>
    <property type="project" value="InterPro"/>
</dbReference>
<evidence type="ECO:0000256" key="7">
    <source>
        <dbReference type="SAM" id="MobiDB-lite"/>
    </source>
</evidence>
<feature type="compositionally biased region" description="Acidic residues" evidence="7">
    <location>
        <begin position="349"/>
        <end position="366"/>
    </location>
</feature>
<evidence type="ECO:0000256" key="6">
    <source>
        <dbReference type="PROSITE-ProRule" id="PRU01263"/>
    </source>
</evidence>
<feature type="compositionally biased region" description="Basic and acidic residues" evidence="7">
    <location>
        <begin position="367"/>
        <end position="377"/>
    </location>
</feature>
<feature type="compositionally biased region" description="Polar residues" evidence="7">
    <location>
        <begin position="1822"/>
        <end position="1838"/>
    </location>
</feature>
<dbReference type="Gene3D" id="3.40.1800.20">
    <property type="match status" value="1"/>
</dbReference>
<feature type="compositionally biased region" description="Basic and acidic residues" evidence="7">
    <location>
        <begin position="2497"/>
        <end position="2509"/>
    </location>
</feature>
<protein>
    <submittedName>
        <fullName evidence="10">Uncharacterized protein</fullName>
    </submittedName>
</protein>
<feature type="region of interest" description="Disordered" evidence="7">
    <location>
        <begin position="2497"/>
        <end position="2522"/>
    </location>
</feature>
<evidence type="ECO:0000256" key="3">
    <source>
        <dbReference type="ARBA" id="ARBA00022771"/>
    </source>
</evidence>
<evidence type="ECO:0000259" key="8">
    <source>
        <dbReference type="PROSITE" id="PS50157"/>
    </source>
</evidence>
<dbReference type="Pfam" id="PF00096">
    <property type="entry name" value="zf-C2H2"/>
    <property type="match status" value="3"/>
</dbReference>
<feature type="region of interest" description="Disordered" evidence="7">
    <location>
        <begin position="349"/>
        <end position="378"/>
    </location>
</feature>
<keyword evidence="4 6" id="KW-0862">Zinc</keyword>
<keyword evidence="1 6" id="KW-0479">Metal-binding</keyword>
<dbReference type="Proteomes" id="UP000410492">
    <property type="component" value="Unassembled WGS sequence"/>
</dbReference>
<organism evidence="10 11">
    <name type="scientific">Callosobruchus maculatus</name>
    <name type="common">Southern cowpea weevil</name>
    <name type="synonym">Pulse bruchid</name>
    <dbReference type="NCBI Taxonomy" id="64391"/>
    <lineage>
        <taxon>Eukaryota</taxon>
        <taxon>Metazoa</taxon>
        <taxon>Ecdysozoa</taxon>
        <taxon>Arthropoda</taxon>
        <taxon>Hexapoda</taxon>
        <taxon>Insecta</taxon>
        <taxon>Pterygota</taxon>
        <taxon>Neoptera</taxon>
        <taxon>Endopterygota</taxon>
        <taxon>Coleoptera</taxon>
        <taxon>Polyphaga</taxon>
        <taxon>Cucujiformia</taxon>
        <taxon>Chrysomeloidea</taxon>
        <taxon>Chrysomelidae</taxon>
        <taxon>Bruchinae</taxon>
        <taxon>Bruchini</taxon>
        <taxon>Callosobruchus</taxon>
    </lineage>
</organism>
<evidence type="ECO:0000259" key="9">
    <source>
        <dbReference type="PROSITE" id="PS51915"/>
    </source>
</evidence>
<dbReference type="FunFam" id="3.30.160.60:FF:000630">
    <property type="entry name" value="Zinc finger protein 180"/>
    <property type="match status" value="1"/>
</dbReference>
<feature type="compositionally biased region" description="Basic and acidic residues" evidence="7">
    <location>
        <begin position="1806"/>
        <end position="1819"/>
    </location>
</feature>
<evidence type="ECO:0000256" key="4">
    <source>
        <dbReference type="ARBA" id="ARBA00022833"/>
    </source>
</evidence>
<feature type="binding site" evidence="6">
    <location>
        <position position="17"/>
    </location>
    <ligand>
        <name>Zn(2+)</name>
        <dbReference type="ChEBI" id="CHEBI:29105"/>
    </ligand>
</feature>
<dbReference type="InterPro" id="IPR036236">
    <property type="entry name" value="Znf_C2H2_sf"/>
</dbReference>
<feature type="region of interest" description="Disordered" evidence="7">
    <location>
        <begin position="1778"/>
        <end position="1838"/>
    </location>
</feature>
<dbReference type="InterPro" id="IPR013087">
    <property type="entry name" value="Znf_C2H2_type"/>
</dbReference>
<dbReference type="FunFam" id="3.30.160.60:FF:000202">
    <property type="entry name" value="Zinc finger protein 574"/>
    <property type="match status" value="1"/>
</dbReference>
<feature type="domain" description="ZAD" evidence="9">
    <location>
        <begin position="12"/>
        <end position="81"/>
    </location>
</feature>
<feature type="region of interest" description="Disordered" evidence="7">
    <location>
        <begin position="1533"/>
        <end position="1555"/>
    </location>
</feature>
<dbReference type="PANTHER" id="PTHR33480:SF1">
    <property type="entry name" value="TYR RECOMBINASE DOMAIN-CONTAINING PROTEIN"/>
    <property type="match status" value="1"/>
</dbReference>
<dbReference type="EMBL" id="CAACVG010004811">
    <property type="protein sequence ID" value="VEN38663.1"/>
    <property type="molecule type" value="Genomic_DNA"/>
</dbReference>
<dbReference type="FunFam" id="3.30.160.60:FF:000624">
    <property type="entry name" value="zinc finger protein 697"/>
    <property type="match status" value="1"/>
</dbReference>
<name>A0A653BSW1_CALMS</name>
<dbReference type="GO" id="GO:0008270">
    <property type="term" value="F:zinc ion binding"/>
    <property type="evidence" value="ECO:0007669"/>
    <property type="project" value="UniProtKB-UniRule"/>
</dbReference>
<dbReference type="GO" id="GO:0032502">
    <property type="term" value="P:developmental process"/>
    <property type="evidence" value="ECO:0007669"/>
    <property type="project" value="UniProtKB-ARBA"/>
</dbReference>
<dbReference type="Gene3D" id="3.30.160.60">
    <property type="entry name" value="Classic Zinc Finger"/>
    <property type="match status" value="4"/>
</dbReference>
<feature type="compositionally biased region" description="Basic and acidic residues" evidence="7">
    <location>
        <begin position="1681"/>
        <end position="1694"/>
    </location>
</feature>
<dbReference type="InterPro" id="IPR012934">
    <property type="entry name" value="Znf_AD"/>
</dbReference>
<dbReference type="SUPFAM" id="SSF57667">
    <property type="entry name" value="beta-beta-alpha zinc fingers"/>
    <property type="match status" value="2"/>
</dbReference>
<dbReference type="SUPFAM" id="SSF57716">
    <property type="entry name" value="Glucocorticoid receptor-like (DNA-binding domain)"/>
    <property type="match status" value="1"/>
</dbReference>
<feature type="region of interest" description="Disordered" evidence="7">
    <location>
        <begin position="716"/>
        <end position="737"/>
    </location>
</feature>
<sequence length="2657" mass="304145">MDRNIDLDDFTKICRLCLACGNLQPIGNLKVLDTLARITSIQVTNEDKLPENVCKSCVRQLDRISKFIQTCSDNDKFLRDIINRSAEKECFKETQSTDNDVKSESSDDEKNAYTRDDQIFRNIKEEDEEVDQNPATVNLNQDGPVSCNVCRQIFSTRFGLLDHYKENPNCRPEDAQNIVKYLDKGESDCKNEDDADYDGKEQHLKGKKMFLCNFCGKNYTRKNGLDRHILSHTGVKPFECKECGKRYITKDTLKTHILTHTGIKAFKCQLCGKNFTQSSHLSYHMKRHQGERPFVCTYCGKCFVSNYHLERHKLMHTGVKPYQCKQCGKQIQYTEDGLGQCSNIEPDIEPTTDIDFEDSSQESNEESSDKQPDHQSNDLEVSANKSFEFSFEEEEPATLPYKINCNFCECRDFESSEDQLDLSEVKIKADINDQICGIDWERVREPTFEQELTCENELDASQIKNKGEISNQICGIDLNGTRRPTFEHELKCEGQLDDSEVKTKADISNQTCGIDLDGTRRPTFEHDLNCEDQLDVSEVKINADVSDQTCGIDLDGAGRPTFEHALKCEDQLDVSEIKINADVSDQTCGIDLDRTGRPTFEHALKCEDQLDVSEIKINADISDQTCGIDWERTRRPKFEQELKCEDKVIDSLIYGEQSRKVVDCTNELKLSEIEMVSNEAQNIVQLSNYDFTQSSSGTCSKASSQEKQGDEITEMLGHERDGQATKEEEEEVSDDDHEMDAFSYQPEVDVGHSNRDVGQRNFSDENEVLPVVLRTIFQKMPPDSVSTVAMSDPLICDFALECVESGNTEITAMKKMRELAKLLIRVKILEPSIDSLKDALKPGHVSIIICALKILGKFDDKLDKYEKGASVLSVGISLKHCCKICVKKADSEDKKKFIGMLIILHKRLPRSITTNNGEEKEIRIEKESPCVDRGIKTKSELDAVRYTQTTDNGDTNLSGNKCVVGGNELTILHEIKEEEEVFNIFEKIVSGSHDMVADDVTTLLGDQMSIGYTKGKIHRERATFCFICKKNVLHFVRHLRRHHPQEHEAKEILSLPSGDKHRKVLITTLRKKWNFFGNRANPRPARKLTNPVDKRVLPCSNCLGFYAAKYLYRHKRTCGGDSGGRRHQVRGQNLLLEHDVDPLLFETIFQRMTPDDVSFVAKNDPLVCDFALKKLKTKKNMEVAVLSARMRELAKLIIHTQTFDQSVKGLRDLLKPKYYDIIISSLKILAKFNEKVGKYQLYHLVQCIGSSLRSCCDIVIADESSEDAQEVRDMLDILRLQWPNSSVQADEKTDKTPSDALTYEKRQNIPIENAKRKIIRWTEEQKKVVKSFFAEHIKKKKIVNLSDCKKIKNAYPTLLANKDWTKIKSFVQYQCKKTSPEETKEVSGEEKKLLKRTHMILGALRPTKAKVEVKRIYENVPEGTDIQKKEILLSGQKIVDMDHLVPAKLYIYVNKEEREKVNDCSGITFGEDIGNTLFVKNKSRERNEMLSDNENMPKITNIFYGEEQKLYEETDESKENFEVTNIAAQHFERKHSQTTELTEMSAPLESERKLSKVSEKCSEEQAKTTNDSQANNSCAKLYIYVNKEDREKVDNCLGITFSENIGDTLFDKNKSREKNEMLSDNENIPKITNIFYREEQKLYERTNESKENFEVTNITAQHFERKHSQTTELTEMAAPLESERKLSKVSEKCPKGQAKTTNDSQANNSHAKLYIYVNKEDREKVDNCLGITINENTGDTLFVKNKSRKKNEMLSDNENMPKITNIFYGEQKLYERTDESKENFEQHVERKHSQTTELTEMAAPLESEHKLSKVSEKCPKGQAQTTNDSQANNSRPGSYSATQLIDAVLRKMPSDEITWIAQNDTLIRSFALDYLKTHKLGNISILSRKMRELAELLLLSAKSDSSLVYLIDILKPINLYIIINTLKTMGQYDDNLNTLGNSLTVSSVKESLVECCEIVIKERKLTPHAIYDCMVLIDILKTQWPKFAPLNDTTQVDTDELLSLLEKKSLVPWTNEQKKVIKTYFARHIKHRTEVGELECSDIKKLYPDLLANKKWQNIRQFVQNTYRRMPESGDLINKESAASSGICKDGTSNAHDTIGVSSEEADNLTIESAKADVDTVKDLASEKDVVLDNCKPDDCKAEDDSVLDETEEDSDIERPTKRFKHFCIICKLEVANFARHVQRHHSHEPVLRHILQLPQGSRKRKTLFTKLRKTWNSLSGTIRPQPKLPCTNCLGYYTAHRLLTHRKKCRGVTSDRKHQELNLLEANFVDPLLVETIFSKMQTDYFSLVARSDPMICTVALDYLKLNKSKPSNVSIKMRELAKLLILLKHLEPTVSNLRDILKPAHFDAVFRAIKTLGKYDDALDRFQKGGLVVSVGASLKNCCRIITLKEDSSPEEVRACNDFWNLLKRNWPTYVPATKEVKLRKSHNIVVRTRWTEQQKEAVTVYFSEQVKPKKSVTEADCIKLKNMYPDLLANKDWTKIKAFVQYRFRTIPEMEKSSRRESRSDTNDTETFFPRDGGVQEDLPLAKEESKEMNEKSTAESDIKSRLEEVNSRVDALISDASSMTEVSPAGEHIDDPTKVVSCFNKKKRRILIPWTSEQKQVVKAFFADHIKRKQAVKQYECSNLKTQYPELLANKSWEKIKVYVQNLYTNKAK</sequence>
<keyword evidence="2" id="KW-0677">Repeat</keyword>
<feature type="compositionally biased region" description="Basic and acidic residues" evidence="7">
    <location>
        <begin position="716"/>
        <end position="726"/>
    </location>
</feature>
<reference evidence="10 11" key="1">
    <citation type="submission" date="2019-01" db="EMBL/GenBank/DDBJ databases">
        <authorList>
            <person name="Sayadi A."/>
        </authorList>
    </citation>
    <scope>NUCLEOTIDE SEQUENCE [LARGE SCALE GENOMIC DNA]</scope>
</reference>
<proteinExistence type="predicted"/>
<dbReference type="PROSITE" id="PS50157">
    <property type="entry name" value="ZINC_FINGER_C2H2_2"/>
    <property type="match status" value="4"/>
</dbReference>
<dbReference type="Pfam" id="PF07776">
    <property type="entry name" value="zf-AD"/>
    <property type="match status" value="1"/>
</dbReference>
<dbReference type="SMART" id="SM00355">
    <property type="entry name" value="ZnF_C2H2"/>
    <property type="match status" value="7"/>
</dbReference>
<accession>A0A653BSW1</accession>
<feature type="domain" description="C2H2-type" evidence="8">
    <location>
        <begin position="238"/>
        <end position="265"/>
    </location>
</feature>
<gene>
    <name evidence="10" type="ORF">CALMAC_LOCUS3476</name>
</gene>
<evidence type="ECO:0000256" key="2">
    <source>
        <dbReference type="ARBA" id="ARBA00022737"/>
    </source>
</evidence>